<comment type="caution">
    <text evidence="2">The sequence shown here is derived from an EMBL/GenBank/DDBJ whole genome shotgun (WGS) entry which is preliminary data.</text>
</comment>
<dbReference type="AlphaFoldDB" id="A0A511MYF1"/>
<evidence type="ECO:0000256" key="1">
    <source>
        <dbReference type="SAM" id="MobiDB-lite"/>
    </source>
</evidence>
<feature type="region of interest" description="Disordered" evidence="1">
    <location>
        <begin position="34"/>
        <end position="54"/>
    </location>
</feature>
<dbReference type="Proteomes" id="UP000321306">
    <property type="component" value="Unassembled WGS sequence"/>
</dbReference>
<feature type="compositionally biased region" description="Polar residues" evidence="1">
    <location>
        <begin position="39"/>
        <end position="48"/>
    </location>
</feature>
<proteinExistence type="predicted"/>
<protein>
    <submittedName>
        <fullName evidence="2">Uncharacterized protein</fullName>
    </submittedName>
</protein>
<organism evidence="2 3">
    <name type="scientific">Deinococcus cellulosilyticus (strain DSM 18568 / NBRC 106333 / KACC 11606 / 5516J-15)</name>
    <dbReference type="NCBI Taxonomy" id="1223518"/>
    <lineage>
        <taxon>Bacteria</taxon>
        <taxon>Thermotogati</taxon>
        <taxon>Deinococcota</taxon>
        <taxon>Deinococci</taxon>
        <taxon>Deinococcales</taxon>
        <taxon>Deinococcaceae</taxon>
        <taxon>Deinococcus</taxon>
    </lineage>
</organism>
<evidence type="ECO:0000313" key="2">
    <source>
        <dbReference type="EMBL" id="GEM45308.1"/>
    </source>
</evidence>
<gene>
    <name evidence="2" type="ORF">DC3_09430</name>
</gene>
<keyword evidence="3" id="KW-1185">Reference proteome</keyword>
<accession>A0A511MYF1</accession>
<sequence>MGKAMKKAIGITLMAVALGGAAYAVALMARQAKRDAAEKSQQTKTEQLVSRAPDLIKNMPRKDLANEMISSIGKVLGGSPKTSTPSKSDFFAFVTKGTT</sequence>
<name>A0A511MYF1_DEIC1</name>
<dbReference type="RefSeq" id="WP_146882774.1">
    <property type="nucleotide sequence ID" value="NZ_BJXB01000003.1"/>
</dbReference>
<dbReference type="EMBL" id="BJXB01000003">
    <property type="protein sequence ID" value="GEM45308.1"/>
    <property type="molecule type" value="Genomic_DNA"/>
</dbReference>
<evidence type="ECO:0000313" key="3">
    <source>
        <dbReference type="Proteomes" id="UP000321306"/>
    </source>
</evidence>
<reference evidence="2 3" key="1">
    <citation type="submission" date="2019-07" db="EMBL/GenBank/DDBJ databases">
        <title>Whole genome shotgun sequence of Deinococcus cellulosilyticus NBRC 106333.</title>
        <authorList>
            <person name="Hosoyama A."/>
            <person name="Uohara A."/>
            <person name="Ohji S."/>
            <person name="Ichikawa N."/>
        </authorList>
    </citation>
    <scope>NUCLEOTIDE SEQUENCE [LARGE SCALE GENOMIC DNA]</scope>
    <source>
        <strain evidence="2 3">NBRC 106333</strain>
    </source>
</reference>